<proteinExistence type="predicted"/>
<evidence type="ECO:0000256" key="1">
    <source>
        <dbReference type="SAM" id="MobiDB-lite"/>
    </source>
</evidence>
<gene>
    <name evidence="2" type="ORF">FOVG_19005</name>
</gene>
<reference evidence="2" key="2">
    <citation type="submission" date="2012-05" db="EMBL/GenBank/DDBJ databases">
        <title>Annotation of the Genome Sequence of Fusarium oxysporum HDV247.</title>
        <authorList>
            <consortium name="The Broad Institute Genomics Platform"/>
            <person name="Ma L.-J."/>
            <person name="Corby-Kistler H."/>
            <person name="Broz K."/>
            <person name="Gale L.R."/>
            <person name="Jonkers W."/>
            <person name="O'Donnell K."/>
            <person name="Ploetz R."/>
            <person name="Steinberg C."/>
            <person name="Schwartz D.C."/>
            <person name="VanEtten H."/>
            <person name="Zhou S."/>
            <person name="Young S.K."/>
            <person name="Zeng Q."/>
            <person name="Gargeya S."/>
            <person name="Fitzgerald M."/>
            <person name="Abouelleil A."/>
            <person name="Alvarado L."/>
            <person name="Chapman S.B."/>
            <person name="Gainer-Dewar J."/>
            <person name="Goldberg J."/>
            <person name="Griggs A."/>
            <person name="Gujja S."/>
            <person name="Hansen M."/>
            <person name="Howarth C."/>
            <person name="Imamovic A."/>
            <person name="Ireland A."/>
            <person name="Larimer J."/>
            <person name="McCowan C."/>
            <person name="Murphy C."/>
            <person name="Pearson M."/>
            <person name="Poon T.W."/>
            <person name="Priest M."/>
            <person name="Roberts A."/>
            <person name="Saif S."/>
            <person name="Shea T."/>
            <person name="Sykes S."/>
            <person name="Wortman J."/>
            <person name="Nusbaum C."/>
            <person name="Birren B."/>
        </authorList>
    </citation>
    <scope>NUCLEOTIDE SEQUENCE</scope>
    <source>
        <strain evidence="2">HDV247</strain>
    </source>
</reference>
<protein>
    <submittedName>
        <fullName evidence="2">Uncharacterized protein</fullName>
    </submittedName>
</protein>
<dbReference type="EMBL" id="JH651105">
    <property type="protein sequence ID" value="EXA29520.1"/>
    <property type="molecule type" value="Genomic_DNA"/>
</dbReference>
<dbReference type="AlphaFoldDB" id="W9NNU9"/>
<accession>W9NNU9</accession>
<dbReference type="Proteomes" id="UP000030751">
    <property type="component" value="Unassembled WGS sequence"/>
</dbReference>
<evidence type="ECO:0000313" key="2">
    <source>
        <dbReference type="EMBL" id="EXA29520.1"/>
    </source>
</evidence>
<sequence>MASAAQVSDGFQALISPRKRARPAPADQCTVGGSGSRLGETGAETGGEVAVHGGYWTVQAGQKF</sequence>
<feature type="region of interest" description="Disordered" evidence="1">
    <location>
        <begin position="1"/>
        <end position="43"/>
    </location>
</feature>
<organism evidence="2">
    <name type="scientific">Fusarium oxysporum f. sp. pisi HDV247</name>
    <dbReference type="NCBI Taxonomy" id="1080344"/>
    <lineage>
        <taxon>Eukaryota</taxon>
        <taxon>Fungi</taxon>
        <taxon>Dikarya</taxon>
        <taxon>Ascomycota</taxon>
        <taxon>Pezizomycotina</taxon>
        <taxon>Sordariomycetes</taxon>
        <taxon>Hypocreomycetidae</taxon>
        <taxon>Hypocreales</taxon>
        <taxon>Nectriaceae</taxon>
        <taxon>Fusarium</taxon>
        <taxon>Fusarium oxysporum species complex</taxon>
    </lineage>
</organism>
<name>W9NNU9_FUSOX</name>
<dbReference type="HOGENOM" id="CLU_2867706_0_0_1"/>
<reference evidence="2" key="1">
    <citation type="submission" date="2011-10" db="EMBL/GenBank/DDBJ databases">
        <title>The Genome Sequence of Fusarium oxysporum HDV247.</title>
        <authorList>
            <consortium name="The Broad Institute Genome Sequencing Platform"/>
            <person name="Ma L.-J."/>
            <person name="Gale L.R."/>
            <person name="Schwartz D.C."/>
            <person name="Zhou S."/>
            <person name="Corby-Kistler H."/>
            <person name="Young S.K."/>
            <person name="Zeng Q."/>
            <person name="Gargeya S."/>
            <person name="Fitzgerald M."/>
            <person name="Haas B."/>
            <person name="Abouelleil A."/>
            <person name="Alvarado L."/>
            <person name="Arachchi H.M."/>
            <person name="Berlin A."/>
            <person name="Brown A."/>
            <person name="Chapman S.B."/>
            <person name="Chen Z."/>
            <person name="Dunbar C."/>
            <person name="Freedman E."/>
            <person name="Gearin G."/>
            <person name="Goldberg J."/>
            <person name="Griggs A."/>
            <person name="Gujja S."/>
            <person name="Heiman D."/>
            <person name="Howarth C."/>
            <person name="Larson L."/>
            <person name="Lui A."/>
            <person name="MacDonald P.J.P."/>
            <person name="Montmayeur A."/>
            <person name="Murphy C."/>
            <person name="Neiman D."/>
            <person name="Pearson M."/>
            <person name="Priest M."/>
            <person name="Roberts A."/>
            <person name="Saif S."/>
            <person name="Shea T."/>
            <person name="Shenoy N."/>
            <person name="Sisk P."/>
            <person name="Stolte C."/>
            <person name="Sykes S."/>
            <person name="Wortman J."/>
            <person name="Nusbaum C."/>
            <person name="Birren B."/>
        </authorList>
    </citation>
    <scope>NUCLEOTIDE SEQUENCE [LARGE SCALE GENOMIC DNA]</scope>
    <source>
        <strain evidence="2">HDV247</strain>
    </source>
</reference>